<evidence type="ECO:0000313" key="2">
    <source>
        <dbReference type="EMBL" id="NAS13644.1"/>
    </source>
</evidence>
<dbReference type="InterPro" id="IPR036761">
    <property type="entry name" value="TTHA0802/YceI-like_sf"/>
</dbReference>
<comment type="caution">
    <text evidence="2">The sequence shown here is derived from an EMBL/GenBank/DDBJ whole genome shotgun (WGS) entry which is preliminary data.</text>
</comment>
<dbReference type="PANTHER" id="PTHR34406">
    <property type="entry name" value="PROTEIN YCEI"/>
    <property type="match status" value="1"/>
</dbReference>
<dbReference type="AlphaFoldDB" id="A0A6L9EFW7"/>
<dbReference type="PANTHER" id="PTHR34406:SF1">
    <property type="entry name" value="PROTEIN YCEI"/>
    <property type="match status" value="1"/>
</dbReference>
<dbReference type="Proteomes" id="UP000475249">
    <property type="component" value="Unassembled WGS sequence"/>
</dbReference>
<keyword evidence="3" id="KW-1185">Reference proteome</keyword>
<dbReference type="RefSeq" id="WP_161436673.1">
    <property type="nucleotide sequence ID" value="NZ_WXYO01000007.1"/>
</dbReference>
<dbReference type="EMBL" id="WXYO01000007">
    <property type="protein sequence ID" value="NAS13644.1"/>
    <property type="molecule type" value="Genomic_DNA"/>
</dbReference>
<evidence type="ECO:0000259" key="1">
    <source>
        <dbReference type="SMART" id="SM00867"/>
    </source>
</evidence>
<sequence>MKLNFLLLLALLVLQPTVFGQKKLVARDISFEFLAKGVDGTLDGFTSDSKVYADDLPGSVFKGSVKVTTLKTGNFLRDWSLKGRKYFDEDNFPEISFKSNQITVSGNDYKVNGTLTMKGISKPLTIAFRKQGDLLTGTATLNTVDFGITVLKKKKEDNKVRLKLVFQLQ</sequence>
<dbReference type="InterPro" id="IPR007372">
    <property type="entry name" value="Lipid/polyisoprenoid-bd_YceI"/>
</dbReference>
<name>A0A6L9EFW7_9FLAO</name>
<gene>
    <name evidence="2" type="ORF">GTQ38_16645</name>
</gene>
<evidence type="ECO:0000313" key="3">
    <source>
        <dbReference type="Proteomes" id="UP000475249"/>
    </source>
</evidence>
<protein>
    <recommendedName>
        <fullName evidence="1">Lipid/polyisoprenoid-binding YceI-like domain-containing protein</fullName>
    </recommendedName>
</protein>
<reference evidence="2 3" key="1">
    <citation type="submission" date="2020-01" db="EMBL/GenBank/DDBJ databases">
        <title>Bacteria diversity of Porities sp.</title>
        <authorList>
            <person name="Wang G."/>
        </authorList>
    </citation>
    <scope>NUCLEOTIDE SEQUENCE [LARGE SCALE GENOMIC DNA]</scope>
    <source>
        <strain evidence="2 3">R33</strain>
    </source>
</reference>
<dbReference type="Gene3D" id="2.40.128.110">
    <property type="entry name" value="Lipid/polyisoprenoid-binding, YceI-like"/>
    <property type="match status" value="1"/>
</dbReference>
<feature type="domain" description="Lipid/polyisoprenoid-binding YceI-like" evidence="1">
    <location>
        <begin position="21"/>
        <end position="169"/>
    </location>
</feature>
<dbReference type="Pfam" id="PF04264">
    <property type="entry name" value="YceI"/>
    <property type="match status" value="1"/>
</dbReference>
<organism evidence="2 3">
    <name type="scientific">Poritiphilus flavus</name>
    <dbReference type="NCBI Taxonomy" id="2697053"/>
    <lineage>
        <taxon>Bacteria</taxon>
        <taxon>Pseudomonadati</taxon>
        <taxon>Bacteroidota</taxon>
        <taxon>Flavobacteriia</taxon>
        <taxon>Flavobacteriales</taxon>
        <taxon>Flavobacteriaceae</taxon>
        <taxon>Poritiphilus</taxon>
    </lineage>
</organism>
<accession>A0A6L9EFW7</accession>
<proteinExistence type="predicted"/>
<dbReference type="SUPFAM" id="SSF101874">
    <property type="entry name" value="YceI-like"/>
    <property type="match status" value="1"/>
</dbReference>
<dbReference type="SMART" id="SM00867">
    <property type="entry name" value="YceI"/>
    <property type="match status" value="1"/>
</dbReference>